<keyword evidence="2" id="KW-1185">Reference proteome</keyword>
<organism evidence="1 2">
    <name type="scientific">Ficus carica</name>
    <name type="common">Common fig</name>
    <dbReference type="NCBI Taxonomy" id="3494"/>
    <lineage>
        <taxon>Eukaryota</taxon>
        <taxon>Viridiplantae</taxon>
        <taxon>Streptophyta</taxon>
        <taxon>Embryophyta</taxon>
        <taxon>Tracheophyta</taxon>
        <taxon>Spermatophyta</taxon>
        <taxon>Magnoliopsida</taxon>
        <taxon>eudicotyledons</taxon>
        <taxon>Gunneridae</taxon>
        <taxon>Pentapetalae</taxon>
        <taxon>rosids</taxon>
        <taxon>fabids</taxon>
        <taxon>Rosales</taxon>
        <taxon>Moraceae</taxon>
        <taxon>Ficeae</taxon>
        <taxon>Ficus</taxon>
    </lineage>
</organism>
<name>A0AA88AIQ0_FICCA</name>
<reference evidence="1" key="1">
    <citation type="submission" date="2023-07" db="EMBL/GenBank/DDBJ databases">
        <title>draft genome sequence of fig (Ficus carica).</title>
        <authorList>
            <person name="Takahashi T."/>
            <person name="Nishimura K."/>
        </authorList>
    </citation>
    <scope>NUCLEOTIDE SEQUENCE</scope>
</reference>
<dbReference type="AlphaFoldDB" id="A0AA88AIQ0"/>
<evidence type="ECO:0000313" key="2">
    <source>
        <dbReference type="Proteomes" id="UP001187192"/>
    </source>
</evidence>
<gene>
    <name evidence="1" type="ORF">TIFTF001_022924</name>
</gene>
<protein>
    <submittedName>
        <fullName evidence="1">Uncharacterized protein</fullName>
    </submittedName>
</protein>
<dbReference type="EMBL" id="BTGU01000048">
    <property type="protein sequence ID" value="GMN53792.1"/>
    <property type="molecule type" value="Genomic_DNA"/>
</dbReference>
<evidence type="ECO:0000313" key="1">
    <source>
        <dbReference type="EMBL" id="GMN53792.1"/>
    </source>
</evidence>
<sequence length="91" mass="10006">MWGKLSAGIGYWPLGYNPIVFLPCLGGVQYISGTWLESSCRLSNVLVDDGVMCVSDFEFHGNLPVVTCSVTFPCQIGPEQLDYRLGTRSLE</sequence>
<accession>A0AA88AIQ0</accession>
<dbReference type="Proteomes" id="UP001187192">
    <property type="component" value="Unassembled WGS sequence"/>
</dbReference>
<proteinExistence type="predicted"/>
<dbReference type="Gramene" id="FCD_00037276-RA">
    <property type="protein sequence ID" value="FCD_00037276-RA:cds"/>
    <property type="gene ID" value="FCD_00037276"/>
</dbReference>
<comment type="caution">
    <text evidence="1">The sequence shown here is derived from an EMBL/GenBank/DDBJ whole genome shotgun (WGS) entry which is preliminary data.</text>
</comment>